<reference evidence="1 2" key="1">
    <citation type="submission" date="2010-04" db="EMBL/GenBank/DDBJ databases">
        <title>The Genome Sequence of Escherichia coli H605.</title>
        <authorList>
            <consortium name="The Broad Institute Genome Sequencing Platform"/>
            <consortium name="The Broad Institute Genome Sequencing Center for Infectious Disease"/>
            <person name="Feldgarden M."/>
            <person name="Gordon D.M."/>
            <person name="Johnson J.R."/>
            <person name="Johnston B.D."/>
            <person name="Young S."/>
            <person name="Zeng Q."/>
            <person name="Koehrsen M."/>
            <person name="Alvarado L."/>
            <person name="Berlin A.M."/>
            <person name="Borenstein D."/>
            <person name="Chapman S.B."/>
            <person name="Chen Z."/>
            <person name="Engels R."/>
            <person name="Freedman E."/>
            <person name="Gellesch M."/>
            <person name="Goldberg J."/>
            <person name="Griggs A."/>
            <person name="Gujja S."/>
            <person name="Heilman E.R."/>
            <person name="Heiman D.I."/>
            <person name="Hepburn T.A."/>
            <person name="Howarth C."/>
            <person name="Jen D."/>
            <person name="Larson L."/>
            <person name="Mehta T."/>
            <person name="Park D."/>
            <person name="Pearson M."/>
            <person name="Richards J."/>
            <person name="Roberts A."/>
            <person name="Saif S."/>
            <person name="Shea T.D."/>
            <person name="Shenoy N."/>
            <person name="Sisk P."/>
            <person name="Stolte C."/>
            <person name="Sykes S.N."/>
            <person name="Walk T."/>
            <person name="White J."/>
            <person name="Yandava C."/>
            <person name="Haas B."/>
            <person name="Henn M.R."/>
            <person name="Nusbaum C."/>
            <person name="Birren B."/>
        </authorList>
    </citation>
    <scope>NUCLEOTIDE SEQUENCE [LARGE SCALE GENOMIC DNA]</scope>
    <source>
        <strain evidence="1 2">H605</strain>
    </source>
</reference>
<evidence type="ECO:0000313" key="2">
    <source>
        <dbReference type="Proteomes" id="UP000243401"/>
    </source>
</evidence>
<name>A0AAJ3P278_ECOLX</name>
<dbReference type="AlphaFoldDB" id="A0AAJ3P278"/>
<dbReference type="Proteomes" id="UP000243401">
    <property type="component" value="Unassembled WGS sequence"/>
</dbReference>
<protein>
    <submittedName>
        <fullName evidence="1">Periplasmic protein YaaX</fullName>
    </submittedName>
</protein>
<evidence type="ECO:0000313" key="1">
    <source>
        <dbReference type="EMBL" id="OSL50779.1"/>
    </source>
</evidence>
<gene>
    <name evidence="1" type="ORF">EATG_03305</name>
</gene>
<comment type="caution">
    <text evidence="1">The sequence shown here is derived from an EMBL/GenBank/DDBJ whole genome shotgun (WGS) entry which is preliminary data.</text>
</comment>
<sequence>MAVTGVTVTGGIEIMNGETIAGTHTERRVIIGIMIIEMITVEIIDTITAAIIVRVRTGTIGKYKCRMTSGIYRKLNAVRSV</sequence>
<dbReference type="EMBL" id="ADJX01000001">
    <property type="protein sequence ID" value="OSL50779.1"/>
    <property type="molecule type" value="Genomic_DNA"/>
</dbReference>
<accession>A0AAJ3P278</accession>
<organism evidence="1 2">
    <name type="scientific">Escherichia coli H605</name>
    <dbReference type="NCBI Taxonomy" id="656410"/>
    <lineage>
        <taxon>Bacteria</taxon>
        <taxon>Pseudomonadati</taxon>
        <taxon>Pseudomonadota</taxon>
        <taxon>Gammaproteobacteria</taxon>
        <taxon>Enterobacterales</taxon>
        <taxon>Enterobacteriaceae</taxon>
        <taxon>Escherichia</taxon>
    </lineage>
</organism>
<proteinExistence type="predicted"/>